<organism evidence="1">
    <name type="scientific">uncultured Eubacteriales bacterium</name>
    <dbReference type="NCBI Taxonomy" id="172733"/>
    <lineage>
        <taxon>Bacteria</taxon>
        <taxon>Bacillati</taxon>
        <taxon>Bacillota</taxon>
        <taxon>Clostridia</taxon>
        <taxon>Eubacteriales</taxon>
        <taxon>environmental samples</taxon>
    </lineage>
</organism>
<accession>A0A212KAD3</accession>
<protein>
    <submittedName>
        <fullName evidence="1">Uncharacterized protein</fullName>
    </submittedName>
</protein>
<name>A0A212KAD3_9FIRM</name>
<gene>
    <name evidence="1" type="ORF">KL86CLO1_12496</name>
</gene>
<reference evidence="1" key="1">
    <citation type="submission" date="2016-04" db="EMBL/GenBank/DDBJ databases">
        <authorList>
            <person name="Evans L.H."/>
            <person name="Alamgir A."/>
            <person name="Owens N."/>
            <person name="Weber N.D."/>
            <person name="Virtaneva K."/>
            <person name="Barbian K."/>
            <person name="Babar A."/>
            <person name="Rosenke K."/>
        </authorList>
    </citation>
    <scope>NUCLEOTIDE SEQUENCE</scope>
    <source>
        <strain evidence="1">86</strain>
    </source>
</reference>
<evidence type="ECO:0000313" key="1">
    <source>
        <dbReference type="EMBL" id="SBW08671.1"/>
    </source>
</evidence>
<sequence length="30" mass="3657">MEDCPNNTDDRFFLQFELLKIGKKKRNNNK</sequence>
<dbReference type="EMBL" id="FLUN01000001">
    <property type="protein sequence ID" value="SBW08671.1"/>
    <property type="molecule type" value="Genomic_DNA"/>
</dbReference>
<dbReference type="AlphaFoldDB" id="A0A212KAD3"/>
<proteinExistence type="predicted"/>